<name>A0ABX0VM10_9ENTR</name>
<gene>
    <name evidence="6" type="ORF">E2L00_11210</name>
</gene>
<accession>A0ABX0VM10</accession>
<evidence type="ECO:0000256" key="1">
    <source>
        <dbReference type="ARBA" id="ARBA00004219"/>
    </source>
</evidence>
<evidence type="ECO:0000256" key="3">
    <source>
        <dbReference type="ARBA" id="ARBA00022913"/>
    </source>
</evidence>
<keyword evidence="3" id="KW-1266">Target cell cytoplasm</keyword>
<comment type="subcellular location">
    <subcellularLocation>
        <location evidence="1">Target cell</location>
        <location evidence="1">Target cell cytoplasm</location>
    </subcellularLocation>
</comment>
<evidence type="ECO:0000313" key="7">
    <source>
        <dbReference type="Proteomes" id="UP000697927"/>
    </source>
</evidence>
<dbReference type="InterPro" id="IPR006914">
    <property type="entry name" value="VENN_dom"/>
</dbReference>
<evidence type="ECO:0000313" key="6">
    <source>
        <dbReference type="EMBL" id="NIY48081.1"/>
    </source>
</evidence>
<dbReference type="Pfam" id="PF04829">
    <property type="entry name" value="PT-VENN"/>
    <property type="match status" value="1"/>
</dbReference>
<feature type="domain" description="VENN motif-containing" evidence="5">
    <location>
        <begin position="110"/>
        <end position="138"/>
    </location>
</feature>
<organism evidence="6 7">
    <name type="scientific">Cedecea colo</name>
    <dbReference type="NCBI Taxonomy" id="2552946"/>
    <lineage>
        <taxon>Bacteria</taxon>
        <taxon>Pseudomonadati</taxon>
        <taxon>Pseudomonadota</taxon>
        <taxon>Gammaproteobacteria</taxon>
        <taxon>Enterobacterales</taxon>
        <taxon>Enterobacteriaceae</taxon>
        <taxon>Cedecea</taxon>
    </lineage>
</organism>
<keyword evidence="4" id="KW-0843">Virulence</keyword>
<sequence>MIYQNAYADAMKAASHGTGSRTQQAIQAVTAAVQGVAGGNLNAAIAGAAAPYMAEVIGHQSGLEGMIKLATHAVANAVLASMQGQNALAGAAIGQLAGMIALEMYGKQASELSETERQTVSSLATLVAGITGALAPGRGVWQNVGIAAGGAIFSDGPDIGSAGSSAAGAWAGGKFGEYAPGIVYSITGKELPEFIYDIGGAFVSETATEVRKNITQK</sequence>
<dbReference type="Proteomes" id="UP000697927">
    <property type="component" value="Unassembled WGS sequence"/>
</dbReference>
<evidence type="ECO:0000259" key="5">
    <source>
        <dbReference type="Pfam" id="PF04829"/>
    </source>
</evidence>
<reference evidence="6 7" key="1">
    <citation type="journal article" date="2020" name="Microorganisms">
        <title>Polyphasic Characterisation of Cedecea colo sp. nov., a New Enteric Bacterium Isolated from the Koala Hindgut.</title>
        <authorList>
            <person name="Boath J.M."/>
            <person name="Dakhal S."/>
            <person name="Van T.T.H."/>
            <person name="Moore R.J."/>
            <person name="Dekiwadia C."/>
            <person name="Macreadie I.G."/>
        </authorList>
    </citation>
    <scope>NUCLEOTIDE SEQUENCE [LARGE SCALE GENOMIC DNA]</scope>
    <source>
        <strain evidence="6 7">ZA</strain>
    </source>
</reference>
<proteinExistence type="predicted"/>
<keyword evidence="2" id="KW-0800">Toxin</keyword>
<dbReference type="RefSeq" id="WP_167611197.1">
    <property type="nucleotide sequence ID" value="NZ_SOYS01000004.1"/>
</dbReference>
<protein>
    <recommendedName>
        <fullName evidence="5">VENN motif-containing domain-containing protein</fullName>
    </recommendedName>
</protein>
<comment type="caution">
    <text evidence="6">The sequence shown here is derived from an EMBL/GenBank/DDBJ whole genome shotgun (WGS) entry which is preliminary data.</text>
</comment>
<evidence type="ECO:0000256" key="4">
    <source>
        <dbReference type="ARBA" id="ARBA00023026"/>
    </source>
</evidence>
<evidence type="ECO:0000256" key="2">
    <source>
        <dbReference type="ARBA" id="ARBA00022656"/>
    </source>
</evidence>
<dbReference type="EMBL" id="SOYS01000004">
    <property type="protein sequence ID" value="NIY48081.1"/>
    <property type="molecule type" value="Genomic_DNA"/>
</dbReference>
<keyword evidence="7" id="KW-1185">Reference proteome</keyword>